<gene>
    <name evidence="3" type="primary">vdcA_4</name>
    <name evidence="3" type="ORF">GALL_195050</name>
</gene>
<dbReference type="SUPFAM" id="SSF55073">
    <property type="entry name" value="Nucleotide cyclase"/>
    <property type="match status" value="1"/>
</dbReference>
<dbReference type="InterPro" id="IPR029787">
    <property type="entry name" value="Nucleotide_cyclase"/>
</dbReference>
<protein>
    <submittedName>
        <fullName evidence="3">Diguanylate cyclase VdcA</fullName>
        <ecNumber evidence="3">2.7.7.65</ecNumber>
    </submittedName>
</protein>
<reference evidence="3" key="1">
    <citation type="submission" date="2016-10" db="EMBL/GenBank/DDBJ databases">
        <title>Sequence of Gallionella enrichment culture.</title>
        <authorList>
            <person name="Poehlein A."/>
            <person name="Muehling M."/>
            <person name="Daniel R."/>
        </authorList>
    </citation>
    <scope>NUCLEOTIDE SEQUENCE</scope>
</reference>
<comment type="caution">
    <text evidence="3">The sequence shown here is derived from an EMBL/GenBank/DDBJ whole genome shotgun (WGS) entry which is preliminary data.</text>
</comment>
<dbReference type="GO" id="GO:1902201">
    <property type="term" value="P:negative regulation of bacterial-type flagellum-dependent cell motility"/>
    <property type="evidence" value="ECO:0007669"/>
    <property type="project" value="TreeGrafter"/>
</dbReference>
<dbReference type="InterPro" id="IPR043128">
    <property type="entry name" value="Rev_trsase/Diguanyl_cyclase"/>
</dbReference>
<keyword evidence="3" id="KW-0548">Nucleotidyltransferase</keyword>
<feature type="coiled-coil region" evidence="1">
    <location>
        <begin position="136"/>
        <end position="163"/>
    </location>
</feature>
<dbReference type="Gene3D" id="3.30.70.270">
    <property type="match status" value="1"/>
</dbReference>
<accession>A0A1J5RS85</accession>
<feature type="domain" description="GGDEF" evidence="2">
    <location>
        <begin position="194"/>
        <end position="329"/>
    </location>
</feature>
<keyword evidence="1" id="KW-0175">Coiled coil</keyword>
<dbReference type="EMBL" id="MLJW01000118">
    <property type="protein sequence ID" value="OIQ98530.1"/>
    <property type="molecule type" value="Genomic_DNA"/>
</dbReference>
<dbReference type="GO" id="GO:0052621">
    <property type="term" value="F:diguanylate cyclase activity"/>
    <property type="evidence" value="ECO:0007669"/>
    <property type="project" value="UniProtKB-EC"/>
</dbReference>
<evidence type="ECO:0000313" key="3">
    <source>
        <dbReference type="EMBL" id="OIQ98530.1"/>
    </source>
</evidence>
<dbReference type="EC" id="2.7.7.65" evidence="3"/>
<dbReference type="PANTHER" id="PTHR45138:SF2">
    <property type="entry name" value="DIGUANYLATE CYCLASE VDCA"/>
    <property type="match status" value="1"/>
</dbReference>
<dbReference type="NCBIfam" id="TIGR00254">
    <property type="entry name" value="GGDEF"/>
    <property type="match status" value="1"/>
</dbReference>
<dbReference type="GO" id="GO:0043709">
    <property type="term" value="P:cell adhesion involved in single-species biofilm formation"/>
    <property type="evidence" value="ECO:0007669"/>
    <property type="project" value="TreeGrafter"/>
</dbReference>
<dbReference type="InterPro" id="IPR050469">
    <property type="entry name" value="Diguanylate_Cyclase"/>
</dbReference>
<organism evidence="3">
    <name type="scientific">mine drainage metagenome</name>
    <dbReference type="NCBI Taxonomy" id="410659"/>
    <lineage>
        <taxon>unclassified sequences</taxon>
        <taxon>metagenomes</taxon>
        <taxon>ecological metagenomes</taxon>
    </lineage>
</organism>
<sequence>MLHLLIPKMAEHPAAFTPQNYAVWYEYSTGINPALSQVIAKLLDSGEKLDDYAIERLYLKYVSECNMDVEWALREDIQQLLKRLAKSTEETDAQAHQFDNRLHDYGDTLKQDLDPPKLIALIKGMADDTSKMIDSMRALQSELTASKQNVEKLHEELQAARGESLIDPLTEILNRRGFENSAKLTLSNHEIISKGLCLLMVDIDLFKKINDTYGHLFGDKVIRAVANTLKDKVCGQDSVARLGGEEFALLLAETNVSGARIVAENIRQTIETCQIHRLDSHEKIGGITISIGVAAYETGNNLVDLLGHADKALYVSKKEGRNMTTAYADLIPHAETLADVREQTI</sequence>
<dbReference type="CDD" id="cd01949">
    <property type="entry name" value="GGDEF"/>
    <property type="match status" value="1"/>
</dbReference>
<evidence type="ECO:0000256" key="1">
    <source>
        <dbReference type="SAM" id="Coils"/>
    </source>
</evidence>
<evidence type="ECO:0000259" key="2">
    <source>
        <dbReference type="PROSITE" id="PS50887"/>
    </source>
</evidence>
<dbReference type="Pfam" id="PF00990">
    <property type="entry name" value="GGDEF"/>
    <property type="match status" value="1"/>
</dbReference>
<dbReference type="InterPro" id="IPR000160">
    <property type="entry name" value="GGDEF_dom"/>
</dbReference>
<dbReference type="PANTHER" id="PTHR45138">
    <property type="entry name" value="REGULATORY COMPONENTS OF SENSORY TRANSDUCTION SYSTEM"/>
    <property type="match status" value="1"/>
</dbReference>
<keyword evidence="3" id="KW-0808">Transferase</keyword>
<dbReference type="FunFam" id="3.30.70.270:FF:000001">
    <property type="entry name" value="Diguanylate cyclase domain protein"/>
    <property type="match status" value="1"/>
</dbReference>
<dbReference type="GO" id="GO:0005886">
    <property type="term" value="C:plasma membrane"/>
    <property type="evidence" value="ECO:0007669"/>
    <property type="project" value="TreeGrafter"/>
</dbReference>
<dbReference type="SMART" id="SM00267">
    <property type="entry name" value="GGDEF"/>
    <property type="match status" value="1"/>
</dbReference>
<name>A0A1J5RS85_9ZZZZ</name>
<dbReference type="AlphaFoldDB" id="A0A1J5RS85"/>
<proteinExistence type="predicted"/>
<dbReference type="PROSITE" id="PS50887">
    <property type="entry name" value="GGDEF"/>
    <property type="match status" value="1"/>
</dbReference>